<keyword evidence="3" id="KW-1185">Reference proteome</keyword>
<evidence type="ECO:0000313" key="3">
    <source>
        <dbReference type="Proteomes" id="UP001066276"/>
    </source>
</evidence>
<reference evidence="2" key="1">
    <citation type="journal article" date="2022" name="bioRxiv">
        <title>Sequencing and chromosome-scale assembly of the giantPleurodeles waltlgenome.</title>
        <authorList>
            <person name="Brown T."/>
            <person name="Elewa A."/>
            <person name="Iarovenko S."/>
            <person name="Subramanian E."/>
            <person name="Araus A.J."/>
            <person name="Petzold A."/>
            <person name="Susuki M."/>
            <person name="Suzuki K.-i.T."/>
            <person name="Hayashi T."/>
            <person name="Toyoda A."/>
            <person name="Oliveira C."/>
            <person name="Osipova E."/>
            <person name="Leigh N.D."/>
            <person name="Simon A."/>
            <person name="Yun M.H."/>
        </authorList>
    </citation>
    <scope>NUCLEOTIDE SEQUENCE</scope>
    <source>
        <strain evidence="2">20211129_DDA</strain>
        <tissue evidence="2">Liver</tissue>
    </source>
</reference>
<dbReference type="AlphaFoldDB" id="A0AAV7LZJ2"/>
<evidence type="ECO:0000313" key="2">
    <source>
        <dbReference type="EMBL" id="KAJ1093095.1"/>
    </source>
</evidence>
<gene>
    <name evidence="2" type="ORF">NDU88_006204</name>
</gene>
<dbReference type="Proteomes" id="UP001066276">
    <property type="component" value="Chromosome 11"/>
</dbReference>
<protein>
    <submittedName>
        <fullName evidence="2">Uncharacterized protein</fullName>
    </submittedName>
</protein>
<dbReference type="EMBL" id="JANPWB010000015">
    <property type="protein sequence ID" value="KAJ1093095.1"/>
    <property type="molecule type" value="Genomic_DNA"/>
</dbReference>
<accession>A0AAV7LZJ2</accession>
<comment type="caution">
    <text evidence="2">The sequence shown here is derived from an EMBL/GenBank/DDBJ whole genome shotgun (WGS) entry which is preliminary data.</text>
</comment>
<feature type="region of interest" description="Disordered" evidence="1">
    <location>
        <begin position="95"/>
        <end position="177"/>
    </location>
</feature>
<feature type="compositionally biased region" description="Basic and acidic residues" evidence="1">
    <location>
        <begin position="167"/>
        <end position="177"/>
    </location>
</feature>
<evidence type="ECO:0000256" key="1">
    <source>
        <dbReference type="SAM" id="MobiDB-lite"/>
    </source>
</evidence>
<proteinExistence type="predicted"/>
<name>A0AAV7LZJ2_PLEWA</name>
<organism evidence="2 3">
    <name type="scientific">Pleurodeles waltl</name>
    <name type="common">Iberian ribbed newt</name>
    <dbReference type="NCBI Taxonomy" id="8319"/>
    <lineage>
        <taxon>Eukaryota</taxon>
        <taxon>Metazoa</taxon>
        <taxon>Chordata</taxon>
        <taxon>Craniata</taxon>
        <taxon>Vertebrata</taxon>
        <taxon>Euteleostomi</taxon>
        <taxon>Amphibia</taxon>
        <taxon>Batrachia</taxon>
        <taxon>Caudata</taxon>
        <taxon>Salamandroidea</taxon>
        <taxon>Salamandridae</taxon>
        <taxon>Pleurodelinae</taxon>
        <taxon>Pleurodeles</taxon>
    </lineage>
</organism>
<sequence>MWERDHPARQQQVCASIYLHAISLGNHSAYGDHVFGDPREEAHPTAGPQDQWHRDGAADVCRRPASCGAQYLLTATCGPLNPARDPDRITGLLHTSRVARGNRSPPSASAPTGRQLRSRRLTAVAQASPPSGLIRAKHPSARPSEASTWSITFEAPPTVPGQLGDMRSADMDRGLLI</sequence>